<keyword evidence="6 7" id="KW-0949">S-adenosyl-L-methionine</keyword>
<evidence type="ECO:0000256" key="7">
    <source>
        <dbReference type="HAMAP-Rule" id="MF_00090"/>
    </source>
</evidence>
<dbReference type="GO" id="GO:0032259">
    <property type="term" value="P:methylation"/>
    <property type="evidence" value="ECO:0007669"/>
    <property type="project" value="UniProtKB-KW"/>
</dbReference>
<dbReference type="Gene3D" id="3.40.50.150">
    <property type="entry name" value="Vaccinia Virus protein VP39"/>
    <property type="match status" value="1"/>
</dbReference>
<name>A0ABV2TTU7_9FLAO</name>
<dbReference type="Proteomes" id="UP001549773">
    <property type="component" value="Unassembled WGS sequence"/>
</dbReference>
<dbReference type="InterPro" id="IPR029063">
    <property type="entry name" value="SAM-dependent_MTases_sf"/>
</dbReference>
<dbReference type="NCBIfam" id="TIGR00080">
    <property type="entry name" value="pimt"/>
    <property type="match status" value="1"/>
</dbReference>
<dbReference type="PANTHER" id="PTHR11579:SF0">
    <property type="entry name" value="PROTEIN-L-ISOASPARTATE(D-ASPARTATE) O-METHYLTRANSFERASE"/>
    <property type="match status" value="1"/>
</dbReference>
<dbReference type="CDD" id="cd02440">
    <property type="entry name" value="AdoMet_MTases"/>
    <property type="match status" value="1"/>
</dbReference>
<sequence length="263" mass="29400">MVKPRAVMIWNTLVMDRNKQDRTTLGQIALKAKLLISVILCLAFSIGFTQEDYTTKREQMVKMQLQDRGIKDLSTLYAMTNVPRHLFVPENMQERAYMDGPLPIGNGQTISQPYIVAFMTEALQLKSGDRVLEIGTGSGYQAAVLAKIVDSVYTIEIIKDLAATAKDRLRKLGYTNVTVKWGDGYHGWPAKAPFDAIMVTAGADSIPQPLLDQLKDGGRLIIPVGPYNAVRQLVLAKKKKNKITTKNLMAVRFVPFTREKKQD</sequence>
<comment type="subcellular location">
    <subcellularLocation>
        <location evidence="1 7">Cytoplasm</location>
    </subcellularLocation>
</comment>
<dbReference type="SUPFAM" id="SSF53335">
    <property type="entry name" value="S-adenosyl-L-methionine-dependent methyltransferases"/>
    <property type="match status" value="1"/>
</dbReference>
<evidence type="ECO:0000256" key="4">
    <source>
        <dbReference type="ARBA" id="ARBA00022603"/>
    </source>
</evidence>
<evidence type="ECO:0000313" key="8">
    <source>
        <dbReference type="EMBL" id="MET7028699.1"/>
    </source>
</evidence>
<keyword evidence="4 7" id="KW-0489">Methyltransferase</keyword>
<keyword evidence="3 7" id="KW-0963">Cytoplasm</keyword>
<dbReference type="RefSeq" id="WP_354617534.1">
    <property type="nucleotide sequence ID" value="NZ_JBEWYP010000002.1"/>
</dbReference>
<dbReference type="HAMAP" id="MF_00090">
    <property type="entry name" value="PIMT"/>
    <property type="match status" value="1"/>
</dbReference>
<evidence type="ECO:0000313" key="9">
    <source>
        <dbReference type="Proteomes" id="UP001549773"/>
    </source>
</evidence>
<evidence type="ECO:0000256" key="1">
    <source>
        <dbReference type="ARBA" id="ARBA00004496"/>
    </source>
</evidence>
<evidence type="ECO:0000256" key="5">
    <source>
        <dbReference type="ARBA" id="ARBA00022679"/>
    </source>
</evidence>
<comment type="function">
    <text evidence="7">Catalyzes the methyl esterification of L-isoaspartyl residues in peptides and proteins that result from spontaneous decomposition of normal L-aspartyl and L-asparaginyl residues. It plays a role in the repair and/or degradation of damaged proteins.</text>
</comment>
<organism evidence="8 9">
    <name type="scientific">Sediminicola luteus</name>
    <dbReference type="NCBI Taxonomy" id="319238"/>
    <lineage>
        <taxon>Bacteria</taxon>
        <taxon>Pseudomonadati</taxon>
        <taxon>Bacteroidota</taxon>
        <taxon>Flavobacteriia</taxon>
        <taxon>Flavobacteriales</taxon>
        <taxon>Flavobacteriaceae</taxon>
        <taxon>Sediminicola</taxon>
    </lineage>
</organism>
<evidence type="ECO:0000256" key="2">
    <source>
        <dbReference type="ARBA" id="ARBA00005369"/>
    </source>
</evidence>
<gene>
    <name evidence="7" type="primary">pcm</name>
    <name evidence="8" type="ORF">ABXZ32_04800</name>
</gene>
<comment type="caution">
    <text evidence="8">The sequence shown here is derived from an EMBL/GenBank/DDBJ whole genome shotgun (WGS) entry which is preliminary data.</text>
</comment>
<keyword evidence="9" id="KW-1185">Reference proteome</keyword>
<dbReference type="GO" id="GO:0004719">
    <property type="term" value="F:protein-L-isoaspartate (D-aspartate) O-methyltransferase activity"/>
    <property type="evidence" value="ECO:0007669"/>
    <property type="project" value="UniProtKB-EC"/>
</dbReference>
<comment type="similarity">
    <text evidence="2 7">Belongs to the methyltransferase superfamily. L-isoaspartyl/D-aspartyl protein methyltransferase family.</text>
</comment>
<dbReference type="EC" id="2.1.1.77" evidence="7"/>
<keyword evidence="5 7" id="KW-0808">Transferase</keyword>
<dbReference type="PROSITE" id="PS01279">
    <property type="entry name" value="PCMT"/>
    <property type="match status" value="1"/>
</dbReference>
<reference evidence="8 9" key="1">
    <citation type="submission" date="2024-07" db="EMBL/GenBank/DDBJ databases">
        <title>The genome sequence of type strain Sediminicola luteus GDMCC 1.2596T.</title>
        <authorList>
            <person name="Liu Y."/>
        </authorList>
    </citation>
    <scope>NUCLEOTIDE SEQUENCE [LARGE SCALE GENOMIC DNA]</scope>
    <source>
        <strain evidence="8 9">GDMCC 1.2596</strain>
    </source>
</reference>
<feature type="active site" evidence="7">
    <location>
        <position position="111"/>
    </location>
</feature>
<evidence type="ECO:0000256" key="3">
    <source>
        <dbReference type="ARBA" id="ARBA00022490"/>
    </source>
</evidence>
<dbReference type="EMBL" id="JBEWYP010000002">
    <property type="protein sequence ID" value="MET7028699.1"/>
    <property type="molecule type" value="Genomic_DNA"/>
</dbReference>
<accession>A0ABV2TTU7</accession>
<proteinExistence type="inferred from homology"/>
<dbReference type="Pfam" id="PF01135">
    <property type="entry name" value="PCMT"/>
    <property type="match status" value="1"/>
</dbReference>
<evidence type="ECO:0000256" key="6">
    <source>
        <dbReference type="ARBA" id="ARBA00022691"/>
    </source>
</evidence>
<dbReference type="PANTHER" id="PTHR11579">
    <property type="entry name" value="PROTEIN-L-ISOASPARTATE O-METHYLTRANSFERASE"/>
    <property type="match status" value="1"/>
</dbReference>
<comment type="catalytic activity">
    <reaction evidence="7">
        <text>[protein]-L-isoaspartate + S-adenosyl-L-methionine = [protein]-L-isoaspartate alpha-methyl ester + S-adenosyl-L-homocysteine</text>
        <dbReference type="Rhea" id="RHEA:12705"/>
        <dbReference type="Rhea" id="RHEA-COMP:12143"/>
        <dbReference type="Rhea" id="RHEA-COMP:12144"/>
        <dbReference type="ChEBI" id="CHEBI:57856"/>
        <dbReference type="ChEBI" id="CHEBI:59789"/>
        <dbReference type="ChEBI" id="CHEBI:90596"/>
        <dbReference type="ChEBI" id="CHEBI:90598"/>
        <dbReference type="EC" id="2.1.1.77"/>
    </reaction>
</comment>
<protein>
    <recommendedName>
        <fullName evidence="7">Protein-L-isoaspartate O-methyltransferase</fullName>
        <ecNumber evidence="7">2.1.1.77</ecNumber>
    </recommendedName>
    <alternativeName>
        <fullName evidence="7">L-isoaspartyl protein carboxyl methyltransferase</fullName>
    </alternativeName>
    <alternativeName>
        <fullName evidence="7">Protein L-isoaspartyl methyltransferase</fullName>
    </alternativeName>
    <alternativeName>
        <fullName evidence="7">Protein-beta-aspartate methyltransferase</fullName>
        <shortName evidence="7">PIMT</shortName>
    </alternativeName>
</protein>
<dbReference type="InterPro" id="IPR000682">
    <property type="entry name" value="PCMT"/>
</dbReference>
<dbReference type="NCBIfam" id="NF001453">
    <property type="entry name" value="PRK00312.1"/>
    <property type="match status" value="1"/>
</dbReference>